<feature type="domain" description="Trs120/TRAPPC9 N-terminal" evidence="7">
    <location>
        <begin position="34"/>
        <end position="209"/>
    </location>
</feature>
<feature type="region of interest" description="Disordered" evidence="5">
    <location>
        <begin position="776"/>
        <end position="811"/>
    </location>
</feature>
<gene>
    <name evidence="8" type="ORF">C2E20_7240</name>
</gene>
<evidence type="ECO:0000259" key="7">
    <source>
        <dbReference type="Pfam" id="PF08626"/>
    </source>
</evidence>
<evidence type="ECO:0000256" key="6">
    <source>
        <dbReference type="SAM" id="Phobius"/>
    </source>
</evidence>
<feature type="compositionally biased region" description="Gly residues" evidence="5">
    <location>
        <begin position="1122"/>
        <end position="1132"/>
    </location>
</feature>
<keyword evidence="2 6" id="KW-0812">Transmembrane</keyword>
<dbReference type="STRING" id="554055.A0A2P6V552"/>
<feature type="transmembrane region" description="Helical" evidence="6">
    <location>
        <begin position="1784"/>
        <end position="1803"/>
    </location>
</feature>
<feature type="compositionally biased region" description="Gly residues" evidence="5">
    <location>
        <begin position="799"/>
        <end position="810"/>
    </location>
</feature>
<dbReference type="PANTHER" id="PTHR21512">
    <property type="entry name" value="TRAFFICKING PROTEIN PARTICLE COMPLEX SUBUNIT 9"/>
    <property type="match status" value="1"/>
</dbReference>
<feature type="compositionally biased region" description="Low complexity" evidence="5">
    <location>
        <begin position="1648"/>
        <end position="1661"/>
    </location>
</feature>
<dbReference type="OrthoDB" id="27962at2759"/>
<evidence type="ECO:0000256" key="5">
    <source>
        <dbReference type="SAM" id="MobiDB-lite"/>
    </source>
</evidence>
<protein>
    <submittedName>
        <fullName evidence="8">Trafficking particle complex subunit 9</fullName>
    </submittedName>
</protein>
<dbReference type="GO" id="GO:0005802">
    <property type="term" value="C:trans-Golgi network"/>
    <property type="evidence" value="ECO:0007669"/>
    <property type="project" value="TreeGrafter"/>
</dbReference>
<keyword evidence="9" id="KW-1185">Reference proteome</keyword>
<dbReference type="GO" id="GO:0046873">
    <property type="term" value="F:metal ion transmembrane transporter activity"/>
    <property type="evidence" value="ECO:0007669"/>
    <property type="project" value="InterPro"/>
</dbReference>
<feature type="transmembrane region" description="Helical" evidence="6">
    <location>
        <begin position="1752"/>
        <end position="1772"/>
    </location>
</feature>
<feature type="transmembrane region" description="Helical" evidence="6">
    <location>
        <begin position="1535"/>
        <end position="1559"/>
    </location>
</feature>
<proteinExistence type="predicted"/>
<dbReference type="PANTHER" id="PTHR21512:SF5">
    <property type="entry name" value="TRAFFICKING PROTEIN PARTICLE COMPLEX SUBUNIT 9"/>
    <property type="match status" value="1"/>
</dbReference>
<feature type="transmembrane region" description="Helical" evidence="6">
    <location>
        <begin position="1823"/>
        <end position="1842"/>
    </location>
</feature>
<feature type="region of interest" description="Disordered" evidence="5">
    <location>
        <begin position="1233"/>
        <end position="1257"/>
    </location>
</feature>
<dbReference type="Proteomes" id="UP000239649">
    <property type="component" value="Unassembled WGS sequence"/>
</dbReference>
<evidence type="ECO:0000313" key="8">
    <source>
        <dbReference type="EMBL" id="PSC69204.1"/>
    </source>
</evidence>
<dbReference type="Pfam" id="PF02535">
    <property type="entry name" value="Zip"/>
    <property type="match status" value="1"/>
</dbReference>
<evidence type="ECO:0000313" key="9">
    <source>
        <dbReference type="Proteomes" id="UP000239649"/>
    </source>
</evidence>
<dbReference type="InterPro" id="IPR058563">
    <property type="entry name" value="Trs120_TRAPPC9_N"/>
</dbReference>
<dbReference type="InterPro" id="IPR013935">
    <property type="entry name" value="Trs120_TRAPPC9"/>
</dbReference>
<comment type="caution">
    <text evidence="8">The sequence shown here is derived from an EMBL/GenBank/DDBJ whole genome shotgun (WGS) entry which is preliminary data.</text>
</comment>
<evidence type="ECO:0000256" key="2">
    <source>
        <dbReference type="ARBA" id="ARBA00022692"/>
    </source>
</evidence>
<keyword evidence="3 6" id="KW-1133">Transmembrane helix</keyword>
<feature type="region of interest" description="Disordered" evidence="5">
    <location>
        <begin position="1275"/>
        <end position="1305"/>
    </location>
</feature>
<dbReference type="Pfam" id="PF08626">
    <property type="entry name" value="TRAPPC9-Trs120"/>
    <property type="match status" value="2"/>
</dbReference>
<evidence type="ECO:0000256" key="1">
    <source>
        <dbReference type="ARBA" id="ARBA00004141"/>
    </source>
</evidence>
<feature type="compositionally biased region" description="Gly residues" evidence="5">
    <location>
        <begin position="1286"/>
        <end position="1300"/>
    </location>
</feature>
<organism evidence="8 9">
    <name type="scientific">Micractinium conductrix</name>
    <dbReference type="NCBI Taxonomy" id="554055"/>
    <lineage>
        <taxon>Eukaryota</taxon>
        <taxon>Viridiplantae</taxon>
        <taxon>Chlorophyta</taxon>
        <taxon>core chlorophytes</taxon>
        <taxon>Trebouxiophyceae</taxon>
        <taxon>Chlorellales</taxon>
        <taxon>Chlorellaceae</taxon>
        <taxon>Chlorella clade</taxon>
        <taxon>Micractinium</taxon>
    </lineage>
</organism>
<accession>A0A2P6V552</accession>
<feature type="transmembrane region" description="Helical" evidence="6">
    <location>
        <begin position="1489"/>
        <end position="1514"/>
    </location>
</feature>
<evidence type="ECO:0000256" key="4">
    <source>
        <dbReference type="ARBA" id="ARBA00023136"/>
    </source>
</evidence>
<feature type="region of interest" description="Disordered" evidence="5">
    <location>
        <begin position="1648"/>
        <end position="1669"/>
    </location>
</feature>
<keyword evidence="4 6" id="KW-0472">Membrane</keyword>
<feature type="region of interest" description="Disordered" evidence="5">
    <location>
        <begin position="1111"/>
        <end position="1144"/>
    </location>
</feature>
<dbReference type="EMBL" id="LHPF02000028">
    <property type="protein sequence ID" value="PSC69204.1"/>
    <property type="molecule type" value="Genomic_DNA"/>
</dbReference>
<dbReference type="InterPro" id="IPR003689">
    <property type="entry name" value="ZIP"/>
</dbReference>
<dbReference type="Gene3D" id="2.30.30.100">
    <property type="match status" value="1"/>
</dbReference>
<reference evidence="8 9" key="1">
    <citation type="journal article" date="2018" name="Plant J.">
        <title>Genome sequences of Chlorella sorokiniana UTEX 1602 and Micractinium conductrix SAG 241.80: implications to maltose excretion by a green alga.</title>
        <authorList>
            <person name="Arriola M.B."/>
            <person name="Velmurugan N."/>
            <person name="Zhang Y."/>
            <person name="Plunkett M.H."/>
            <person name="Hondzo H."/>
            <person name="Barney B.M."/>
        </authorList>
    </citation>
    <scope>NUCLEOTIDE SEQUENCE [LARGE SCALE GENOMIC DNA]</scope>
    <source>
        <strain evidence="8 9">SAG 241.80</strain>
    </source>
</reference>
<feature type="domain" description="Trs120/TRAPPC9 N-terminal" evidence="7">
    <location>
        <begin position="247"/>
        <end position="310"/>
    </location>
</feature>
<sequence length="1846" mass="192641">MVLEDVTEYEQTPEGKKATHLQQILLNGNNIALLVPAEIRVVLLPVGEAPEAVFQRYASLIVQHRQVELNNVRSFYKESQKSPFKFFPWKTGNMHFKFLPEELALQTSPIAPLHNHRRVLGVIGLMHCPNVEDVAKAYAQFEQRCKAFPDAFTVRCFAFEPSDEQIQEDRKGQRNFIMFPPGDAEQLDNHAEVVMHDFAACLLVELERWMLNASPAMVELATLVDSPEFLGTTGALEAVQTRLYSDEELKTKKRYGRLQKAMGDHCLLAGSPLDAQDHYSTAVELGRTAQDWVYLAAALEGYAAAKVLSAAIAHGAFAINQSSVFNDEEQWRTPRRAAAAAAAAEGDVDAASLSEASRSSNAFGGAQFWAALRGVEKLESEVRGLFSEAKAHLRRRGGLPLLVESDLKLARFLAGLHAGAARREASELVSGLQLAGELLPLPEDRLLTFVEGAQVLGLVGSTRKRVLLLWQAVELSKFLGFPNTRTLDVARKALDPPDDPREADSEVDVWGKGRPLSQTAVPRTWPQIRAGCLEAVLGLAIYAKQHADVWDAAAALLREHPNELSAHRQQSLLENLLAAASQMSAADKSRHGPGPPPLLYFLAPRVPPLPQRPVCFTIGLRQPAGNGALAGRPGSGPFLYDPFSVKREQAAAKIKLVATGPVQWVCGEVASVEVEVANPAAVGMRIDKMVLEATYMGDASMAPREYMTITSSAQAVWKPKPVSLNIPANTKPVRIVLEGTPLLKGMLVLTGCRLTAFGGVSWFQPWTPPPVSLARQLGHARPDDGGSDMAPAASELSAGSGGGGGGGGSCGDAAAPEARVLVVEPLPLVQLSLAPAGDAAQEAAEGLGLLASEGGGTPRALRLLQGQVYLARLTVTNTSKVPLGWASISVRHKEARSRLAVTVDALTLQAHMPLASGQSCSVPVTVAAGVRATHAAEEIFAAEICLECVSADAAEPMLHGGSPSGGGGGAQTVLGRHAVLPVQAHVQPSLQVSQVQFRELYLPAAAAAEGGAATAAVAAGEAAPAESTSGNSSSSFERRAVIEVSVSNRGRWPLQVWLGPAPGDATQLAAAAAADALLPPAVPPGAEGLPSVVMLPPGRRGTVALLLDHSHTADEPPSSNNGSGGGAPGAGGRPAASWEEQQRQAAAERLSRAVALFYRVEDVEEGGAADGGVGTAPLVPGEVFNGLGYRTLAQLQPCGLTVQLSAEPLPGGGGGSGAAAAAGAPPPLQRLAAPEAAEAHREQRDGQPPAGSPYSRFPALTAQLGQPLSVTLTVTNHGRTLPPSGDGSGSGGGQAGGSSGGDAAAAVAAGGGAALDLQLEAAVACQPVLAGESDEGASGAGGAAPAHELTAVWAGQLWTGLRLRVAPGHSMRERLGLCLLAPGLYRLVLQHCHCQPVGAAVEQLQQQHEQLVARKGRGAPPLPLFNTLVAIEPCYVRAAHEVHHDEEHHPDEHHAEEDHSHSLTPSAYCAALAAGEDPCAAEELSGYDLPLHVASVFILLGVSLAGSLGPLALHRLSRPRCPSAGPGRAAAAATIAIRMGAYFGFGTMLATALIHMLLPAAAALQSPCLPASWTERYEAWAYLFVMLAVLLMHLFDYLIKGYYARRYADPATGPAHAHSHSHTCGAALVGAMLTADLESPHKAAAASKAPHAEAAAEGGAESPNDEEGACPMHGDGCNTLLKQPQKASQVVGVYLAEAGIIFHSVMIGLTLGVTGGDAFVTLLAALAFHQFFEGLAIGSAAVDSRLSAAKCAVMALAYSVTTPVGIAVGIAIRQTFNANAESTLLVTGTFDALSAGILLYVTLCQLVTPQLTDSEWLRGSGVGMQVAAFASFYGGGAVMAVIGKWA</sequence>
<feature type="transmembrane region" description="Helical" evidence="6">
    <location>
        <begin position="1579"/>
        <end position="1599"/>
    </location>
</feature>
<dbReference type="GO" id="GO:0016020">
    <property type="term" value="C:membrane"/>
    <property type="evidence" value="ECO:0007669"/>
    <property type="project" value="UniProtKB-SubCell"/>
</dbReference>
<name>A0A2P6V552_9CHLO</name>
<comment type="subcellular location">
    <subcellularLocation>
        <location evidence="1">Membrane</location>
        <topology evidence="1">Multi-pass membrane protein</topology>
    </subcellularLocation>
</comment>
<evidence type="ECO:0000256" key="3">
    <source>
        <dbReference type="ARBA" id="ARBA00022989"/>
    </source>
</evidence>